<dbReference type="Gene3D" id="2.60.40.10">
    <property type="entry name" value="Immunoglobulins"/>
    <property type="match status" value="1"/>
</dbReference>
<evidence type="ECO:0000259" key="1">
    <source>
        <dbReference type="Pfam" id="PF16561"/>
    </source>
</evidence>
<dbReference type="PANTHER" id="PTHR46316">
    <property type="entry name" value="SNF1-RELATED PROTEIN KINASE REGULATORY SUBUNIT BETA-1"/>
    <property type="match status" value="1"/>
</dbReference>
<feature type="domain" description="AMP-activated protein kinase glycogen-binding" evidence="1">
    <location>
        <begin position="35"/>
        <end position="116"/>
    </location>
</feature>
<dbReference type="SUPFAM" id="SSF81296">
    <property type="entry name" value="E set domains"/>
    <property type="match status" value="1"/>
</dbReference>
<sequence>MGSESSKLARIDSIYNLIIQEPYYHLIDNESIKVQCVIRWSFGGDEIFISGSFNSWKKQEEYKLYKSGYDHIIAIELTRDIHFYKFIVDGEWRCSPDYPIKFNCKGYASNYLDLKRYKAPHYSAICDKLQHETQNFHQKLPTEFPADAPALPILLGKSRCPLEMGNGIHIPYHCITNHIYYDSLIQEIFGQQVATFCVTKRWPKERYIHKNQCIQKFTTILYSTFRTTDEFWPISICKRNGRSVSHGSKSFPLLENDEYHYDPYISDRLLITVEAFATIFR</sequence>
<dbReference type="AlphaFoldDB" id="A0A9D5DM85"/>
<dbReference type="Pfam" id="PF16561">
    <property type="entry name" value="AMPK1_CBM"/>
    <property type="match status" value="1"/>
</dbReference>
<name>A0A9D5DM85_9CRYT</name>
<gene>
    <name evidence="2" type="ORF">OJ253_284</name>
</gene>
<evidence type="ECO:0000313" key="2">
    <source>
        <dbReference type="EMBL" id="KAJ1613019.1"/>
    </source>
</evidence>
<dbReference type="GO" id="GO:0016301">
    <property type="term" value="F:kinase activity"/>
    <property type="evidence" value="ECO:0007669"/>
    <property type="project" value="UniProtKB-KW"/>
</dbReference>
<dbReference type="CDD" id="cd02859">
    <property type="entry name" value="E_set_AMPKbeta_like_N"/>
    <property type="match status" value="1"/>
</dbReference>
<dbReference type="InterPro" id="IPR043554">
    <property type="entry name" value="KINB"/>
</dbReference>
<keyword evidence="2" id="KW-0808">Transferase</keyword>
<organism evidence="2">
    <name type="scientific">Cryptosporidium canis</name>
    <dbReference type="NCBI Taxonomy" id="195482"/>
    <lineage>
        <taxon>Eukaryota</taxon>
        <taxon>Sar</taxon>
        <taxon>Alveolata</taxon>
        <taxon>Apicomplexa</taxon>
        <taxon>Conoidasida</taxon>
        <taxon>Coccidia</taxon>
        <taxon>Eucoccidiorida</taxon>
        <taxon>Eimeriorina</taxon>
        <taxon>Cryptosporidiidae</taxon>
        <taxon>Cryptosporidium</taxon>
    </lineage>
</organism>
<dbReference type="InterPro" id="IPR014756">
    <property type="entry name" value="Ig_E-set"/>
</dbReference>
<accession>A0A9D5DM85</accession>
<dbReference type="InterPro" id="IPR013783">
    <property type="entry name" value="Ig-like_fold"/>
</dbReference>
<comment type="caution">
    <text evidence="2">The sequence shown here is derived from an EMBL/GenBank/DDBJ whole genome shotgun (WGS) entry which is preliminary data.</text>
</comment>
<dbReference type="EMBL" id="JAPCXC010000004">
    <property type="protein sequence ID" value="KAJ1613019.1"/>
    <property type="molecule type" value="Genomic_DNA"/>
</dbReference>
<protein>
    <submittedName>
        <fullName evidence="2">AMP-activated protein kinase beta chain-containing protein</fullName>
    </submittedName>
</protein>
<keyword evidence="2" id="KW-0418">Kinase</keyword>
<dbReference type="OrthoDB" id="531008at2759"/>
<proteinExistence type="predicted"/>
<dbReference type="Proteomes" id="UP001067231">
    <property type="component" value="Unassembled WGS sequence"/>
</dbReference>
<dbReference type="PANTHER" id="PTHR46316:SF2">
    <property type="entry name" value="SNF1-RELATED PROTEIN KINASE REGULATORY SUBUNIT BETA-2"/>
    <property type="match status" value="1"/>
</dbReference>
<reference evidence="2" key="1">
    <citation type="submission" date="2022-10" db="EMBL/GenBank/DDBJ databases">
        <title>Adaptive evolution leads to modifications in subtelomeric GC content in a zoonotic Cryptosporidium species.</title>
        <authorList>
            <person name="Li J."/>
            <person name="Feng Y."/>
            <person name="Xiao L."/>
        </authorList>
    </citation>
    <scope>NUCLEOTIDE SEQUENCE</scope>
    <source>
        <strain evidence="2">33844</strain>
    </source>
</reference>
<dbReference type="InterPro" id="IPR032640">
    <property type="entry name" value="AMPK1_CBM"/>
</dbReference>